<comment type="catalytic activity">
    <reaction evidence="8">
        <text>a 6-O-methyl-2'-deoxyguanosine in DNA + L-cysteinyl-[protein] = S-methyl-L-cysteinyl-[protein] + a 2'-deoxyguanosine in DNA</text>
        <dbReference type="Rhea" id="RHEA:24000"/>
        <dbReference type="Rhea" id="RHEA-COMP:10131"/>
        <dbReference type="Rhea" id="RHEA-COMP:10132"/>
        <dbReference type="Rhea" id="RHEA-COMP:11367"/>
        <dbReference type="Rhea" id="RHEA-COMP:11368"/>
        <dbReference type="ChEBI" id="CHEBI:29950"/>
        <dbReference type="ChEBI" id="CHEBI:82612"/>
        <dbReference type="ChEBI" id="CHEBI:85445"/>
        <dbReference type="ChEBI" id="CHEBI:85448"/>
        <dbReference type="EC" id="2.1.1.63"/>
    </reaction>
</comment>
<feature type="domain" description="Methylated-DNA-[protein]-cysteine S-methyltransferase DNA binding" evidence="9">
    <location>
        <begin position="69"/>
        <end position="147"/>
    </location>
</feature>
<accession>A0A662D856</accession>
<keyword evidence="5 10" id="KW-0808">Transferase</keyword>
<dbReference type="InterPro" id="IPR036388">
    <property type="entry name" value="WH-like_DNA-bd_sf"/>
</dbReference>
<evidence type="ECO:0000256" key="1">
    <source>
        <dbReference type="ARBA" id="ARBA00001286"/>
    </source>
</evidence>
<reference evidence="10 11" key="1">
    <citation type="submission" date="2018-06" db="EMBL/GenBank/DDBJ databases">
        <title>Extensive metabolic versatility and redundancy in microbially diverse, dynamic hydrothermal sediments.</title>
        <authorList>
            <person name="Dombrowski N."/>
            <person name="Teske A."/>
            <person name="Baker B.J."/>
        </authorList>
    </citation>
    <scope>NUCLEOTIDE SEQUENCE [LARGE SCALE GENOMIC DNA]</scope>
    <source>
        <strain evidence="10">B3_G15</strain>
    </source>
</reference>
<dbReference type="EMBL" id="QMQA01000204">
    <property type="protein sequence ID" value="RLE11964.1"/>
    <property type="molecule type" value="Genomic_DNA"/>
</dbReference>
<dbReference type="PROSITE" id="PS00374">
    <property type="entry name" value="MGMT"/>
    <property type="match status" value="1"/>
</dbReference>
<dbReference type="CDD" id="cd06445">
    <property type="entry name" value="ATase"/>
    <property type="match status" value="1"/>
</dbReference>
<evidence type="ECO:0000256" key="6">
    <source>
        <dbReference type="ARBA" id="ARBA00022763"/>
    </source>
</evidence>
<dbReference type="FunFam" id="1.10.10.10:FF:000214">
    <property type="entry name" value="Methylated-DNA--protein-cysteine methyltransferase"/>
    <property type="match status" value="1"/>
</dbReference>
<dbReference type="InterPro" id="IPR036217">
    <property type="entry name" value="MethylDNA_cys_MeTrfase_DNAb"/>
</dbReference>
<evidence type="ECO:0000313" key="10">
    <source>
        <dbReference type="EMBL" id="RLE11964.1"/>
    </source>
</evidence>
<dbReference type="Pfam" id="PF01035">
    <property type="entry name" value="DNA_binding_1"/>
    <property type="match status" value="1"/>
</dbReference>
<evidence type="ECO:0000256" key="4">
    <source>
        <dbReference type="ARBA" id="ARBA00022603"/>
    </source>
</evidence>
<evidence type="ECO:0000313" key="11">
    <source>
        <dbReference type="Proteomes" id="UP000280417"/>
    </source>
</evidence>
<dbReference type="PANTHER" id="PTHR10815:SF13">
    <property type="entry name" value="METHYLATED-DNA--PROTEIN-CYSTEINE METHYLTRANSFERASE"/>
    <property type="match status" value="1"/>
</dbReference>
<proteinExistence type="inferred from homology"/>
<organism evidence="10 11">
    <name type="scientific">Aerophobetes bacterium</name>
    <dbReference type="NCBI Taxonomy" id="2030807"/>
    <lineage>
        <taxon>Bacteria</taxon>
        <taxon>Candidatus Aerophobota</taxon>
    </lineage>
</organism>
<comment type="caution">
    <text evidence="10">The sequence shown here is derived from an EMBL/GenBank/DDBJ whole genome shotgun (WGS) entry which is preliminary data.</text>
</comment>
<protein>
    <recommendedName>
        <fullName evidence="3">methylated-DNA--[protein]-cysteine S-methyltransferase</fullName>
        <ecNumber evidence="3">2.1.1.63</ecNumber>
    </recommendedName>
</protein>
<dbReference type="GO" id="GO:0032259">
    <property type="term" value="P:methylation"/>
    <property type="evidence" value="ECO:0007669"/>
    <property type="project" value="UniProtKB-KW"/>
</dbReference>
<dbReference type="GO" id="GO:0006281">
    <property type="term" value="P:DNA repair"/>
    <property type="evidence" value="ECO:0007669"/>
    <property type="project" value="UniProtKB-KW"/>
</dbReference>
<dbReference type="PANTHER" id="PTHR10815">
    <property type="entry name" value="METHYLATED-DNA--PROTEIN-CYSTEINE METHYLTRANSFERASE"/>
    <property type="match status" value="1"/>
</dbReference>
<sequence>MGVVVCGEELKRIFLGKNKEDVLYKLEPEVEIDFFSPLLIDIKRDLALYLAGKRIDFPSYPLKMDISPIAQKVLYEVRKIPYGEVRSYGWVAQKLKMQGYRAVGRILSINPFPIIIPCHRVIRTDGSLGGFSSGIELKRKLLELEGISI</sequence>
<evidence type="ECO:0000259" key="9">
    <source>
        <dbReference type="Pfam" id="PF01035"/>
    </source>
</evidence>
<dbReference type="AlphaFoldDB" id="A0A662D856"/>
<dbReference type="InterPro" id="IPR014048">
    <property type="entry name" value="MethylDNA_cys_MeTrfase_DNA-bd"/>
</dbReference>
<dbReference type="Gene3D" id="1.10.10.10">
    <property type="entry name" value="Winged helix-like DNA-binding domain superfamily/Winged helix DNA-binding domain"/>
    <property type="match status" value="1"/>
</dbReference>
<dbReference type="NCBIfam" id="TIGR00589">
    <property type="entry name" value="ogt"/>
    <property type="match status" value="1"/>
</dbReference>
<dbReference type="GO" id="GO:0003908">
    <property type="term" value="F:methylated-DNA-[protein]-cysteine S-methyltransferase activity"/>
    <property type="evidence" value="ECO:0007669"/>
    <property type="project" value="UniProtKB-EC"/>
</dbReference>
<name>A0A662D856_UNCAE</name>
<keyword evidence="7" id="KW-0234">DNA repair</keyword>
<evidence type="ECO:0000256" key="5">
    <source>
        <dbReference type="ARBA" id="ARBA00022679"/>
    </source>
</evidence>
<comment type="similarity">
    <text evidence="2">Belongs to the MGMT family.</text>
</comment>
<dbReference type="Proteomes" id="UP000280417">
    <property type="component" value="Unassembled WGS sequence"/>
</dbReference>
<gene>
    <name evidence="10" type="ORF">DRJ04_07055</name>
</gene>
<keyword evidence="6" id="KW-0227">DNA damage</keyword>
<dbReference type="EC" id="2.1.1.63" evidence="3"/>
<comment type="catalytic activity">
    <reaction evidence="1">
        <text>a 4-O-methyl-thymidine in DNA + L-cysteinyl-[protein] = a thymidine in DNA + S-methyl-L-cysteinyl-[protein]</text>
        <dbReference type="Rhea" id="RHEA:53428"/>
        <dbReference type="Rhea" id="RHEA-COMP:10131"/>
        <dbReference type="Rhea" id="RHEA-COMP:10132"/>
        <dbReference type="Rhea" id="RHEA-COMP:13555"/>
        <dbReference type="Rhea" id="RHEA-COMP:13556"/>
        <dbReference type="ChEBI" id="CHEBI:29950"/>
        <dbReference type="ChEBI" id="CHEBI:82612"/>
        <dbReference type="ChEBI" id="CHEBI:137386"/>
        <dbReference type="ChEBI" id="CHEBI:137387"/>
        <dbReference type="EC" id="2.1.1.63"/>
    </reaction>
</comment>
<evidence type="ECO:0000256" key="2">
    <source>
        <dbReference type="ARBA" id="ARBA00008711"/>
    </source>
</evidence>
<dbReference type="SUPFAM" id="SSF46767">
    <property type="entry name" value="Methylated DNA-protein cysteine methyltransferase, C-terminal domain"/>
    <property type="match status" value="1"/>
</dbReference>
<keyword evidence="4 10" id="KW-0489">Methyltransferase</keyword>
<evidence type="ECO:0000256" key="7">
    <source>
        <dbReference type="ARBA" id="ARBA00023204"/>
    </source>
</evidence>
<evidence type="ECO:0000256" key="8">
    <source>
        <dbReference type="ARBA" id="ARBA00049348"/>
    </source>
</evidence>
<dbReference type="InterPro" id="IPR001497">
    <property type="entry name" value="MethylDNA_cys_MeTrfase_AS"/>
</dbReference>
<evidence type="ECO:0000256" key="3">
    <source>
        <dbReference type="ARBA" id="ARBA00011918"/>
    </source>
</evidence>